<dbReference type="InterPro" id="IPR007848">
    <property type="entry name" value="Small_mtfrase_dom"/>
</dbReference>
<dbReference type="AlphaFoldDB" id="A0A059Y545"/>
<keyword evidence="4" id="KW-0949">S-adenosyl-L-methionine</keyword>
<proteinExistence type="predicted"/>
<dbReference type="InterPro" id="IPR019874">
    <property type="entry name" value="RF_methyltr_PrmC"/>
</dbReference>
<evidence type="ECO:0000256" key="3">
    <source>
        <dbReference type="ARBA" id="ARBA00022679"/>
    </source>
</evidence>
<dbReference type="GO" id="GO:0003676">
    <property type="term" value="F:nucleic acid binding"/>
    <property type="evidence" value="ECO:0007669"/>
    <property type="project" value="InterPro"/>
</dbReference>
<protein>
    <recommendedName>
        <fullName evidence="1">peptide chain release factor N(5)-glutamine methyltransferase</fullName>
        <ecNumber evidence="1">2.1.1.297</ecNumber>
    </recommendedName>
</protein>
<dbReference type="InterPro" id="IPR002052">
    <property type="entry name" value="DNA_methylase_N6_adenine_CS"/>
</dbReference>
<evidence type="ECO:0000256" key="4">
    <source>
        <dbReference type="ARBA" id="ARBA00022691"/>
    </source>
</evidence>
<keyword evidence="2 7" id="KW-0489">Methyltransferase</keyword>
<sequence length="240" mass="27755">MPTISDLLLEKKRYGLKQEISDLELEKIEQGYPIQYIMGYVEYANVRINLNHNVLIPRYETEELVFILLKEYLKPSMKVLDLCTGSGFIGLALKKNLNSIRLTLSDIDSEAILQTKENAILNFGNDENIEIVQSDCFKDITGKFDVIVSNPPYLAYDDKDVDESVSKFEPAVALFSPDSGWYFYEKILNEAKTYLNEGGILAFEINPKHIFKWEKIPGVRILKDMSKKDRFVFIKYEDLR</sequence>
<dbReference type="RefSeq" id="WP_013955078.1">
    <property type="nucleotide sequence ID" value="NZ_CP005933.1"/>
</dbReference>
<dbReference type="CDD" id="cd02440">
    <property type="entry name" value="AdoMet_MTases"/>
    <property type="match status" value="1"/>
</dbReference>
<gene>
    <name evidence="7" type="ORF">K668_03890</name>
</gene>
<keyword evidence="3 7" id="KW-0808">Transferase</keyword>
<organism evidence="7 8">
    <name type="scientific">Mycoplasmopsis bovis CQ-W70</name>
    <dbReference type="NCBI Taxonomy" id="1316930"/>
    <lineage>
        <taxon>Bacteria</taxon>
        <taxon>Bacillati</taxon>
        <taxon>Mycoplasmatota</taxon>
        <taxon>Mycoplasmoidales</taxon>
        <taxon>Metamycoplasmataceae</taxon>
        <taxon>Mycoplasmopsis</taxon>
    </lineage>
</organism>
<dbReference type="InterPro" id="IPR050320">
    <property type="entry name" value="N5-glutamine_MTase"/>
</dbReference>
<comment type="catalytic activity">
    <reaction evidence="5">
        <text>L-glutaminyl-[peptide chain release factor] + S-adenosyl-L-methionine = N(5)-methyl-L-glutaminyl-[peptide chain release factor] + S-adenosyl-L-homocysteine + H(+)</text>
        <dbReference type="Rhea" id="RHEA:42896"/>
        <dbReference type="Rhea" id="RHEA-COMP:10271"/>
        <dbReference type="Rhea" id="RHEA-COMP:10272"/>
        <dbReference type="ChEBI" id="CHEBI:15378"/>
        <dbReference type="ChEBI" id="CHEBI:30011"/>
        <dbReference type="ChEBI" id="CHEBI:57856"/>
        <dbReference type="ChEBI" id="CHEBI:59789"/>
        <dbReference type="ChEBI" id="CHEBI:61891"/>
        <dbReference type="EC" id="2.1.1.297"/>
    </reaction>
</comment>
<dbReference type="PROSITE" id="PS00092">
    <property type="entry name" value="N6_MTASE"/>
    <property type="match status" value="1"/>
</dbReference>
<dbReference type="GO" id="GO:0032259">
    <property type="term" value="P:methylation"/>
    <property type="evidence" value="ECO:0007669"/>
    <property type="project" value="UniProtKB-KW"/>
</dbReference>
<evidence type="ECO:0000313" key="8">
    <source>
        <dbReference type="Proteomes" id="UP000027182"/>
    </source>
</evidence>
<dbReference type="SUPFAM" id="SSF53335">
    <property type="entry name" value="S-adenosyl-L-methionine-dependent methyltransferases"/>
    <property type="match status" value="1"/>
</dbReference>
<dbReference type="PATRIC" id="fig|1316930.3.peg.794"/>
<dbReference type="InterPro" id="IPR029063">
    <property type="entry name" value="SAM-dependent_MTases_sf"/>
</dbReference>
<dbReference type="PANTHER" id="PTHR18895">
    <property type="entry name" value="HEMK METHYLTRANSFERASE"/>
    <property type="match status" value="1"/>
</dbReference>
<dbReference type="PANTHER" id="PTHR18895:SF74">
    <property type="entry name" value="MTRF1L RELEASE FACTOR GLUTAMINE METHYLTRANSFERASE"/>
    <property type="match status" value="1"/>
</dbReference>
<evidence type="ECO:0000259" key="6">
    <source>
        <dbReference type="Pfam" id="PF05175"/>
    </source>
</evidence>
<feature type="domain" description="Methyltransferase small" evidence="6">
    <location>
        <begin position="71"/>
        <end position="159"/>
    </location>
</feature>
<dbReference type="Proteomes" id="UP000027182">
    <property type="component" value="Chromosome"/>
</dbReference>
<dbReference type="Gene3D" id="3.40.50.150">
    <property type="entry name" value="Vaccinia Virus protein VP39"/>
    <property type="match status" value="1"/>
</dbReference>
<reference evidence="7 8" key="1">
    <citation type="submission" date="2013-04" db="EMBL/GenBank/DDBJ databases">
        <authorList>
            <person name="Lin L."/>
            <person name="Zeng Z."/>
            <person name="Xie J."/>
            <person name="Luo L."/>
            <person name="Yang Z."/>
            <person name="Liang W."/>
            <person name="Lin H."/>
            <person name="Dong C."/>
            <person name="Sun Y."/>
        </authorList>
    </citation>
    <scope>NUCLEOTIDE SEQUENCE [LARGE SCALE GENOMIC DNA]</scope>
    <source>
        <strain evidence="7 8">CQ-W70</strain>
    </source>
</reference>
<name>A0A059Y545_MYCBV</name>
<dbReference type="NCBIfam" id="TIGR03534">
    <property type="entry name" value="RF_mod_PrmC"/>
    <property type="match status" value="1"/>
</dbReference>
<accession>A0A059Y545</accession>
<dbReference type="HOGENOM" id="CLU_018398_3_2_14"/>
<evidence type="ECO:0000313" key="7">
    <source>
        <dbReference type="EMBL" id="AIA34348.1"/>
    </source>
</evidence>
<evidence type="ECO:0000256" key="2">
    <source>
        <dbReference type="ARBA" id="ARBA00022603"/>
    </source>
</evidence>
<dbReference type="EC" id="2.1.1.297" evidence="1"/>
<dbReference type="InterPro" id="IPR004556">
    <property type="entry name" value="HemK-like"/>
</dbReference>
<evidence type="ECO:0000256" key="5">
    <source>
        <dbReference type="ARBA" id="ARBA00048391"/>
    </source>
</evidence>
<dbReference type="NCBIfam" id="TIGR00536">
    <property type="entry name" value="hemK_fam"/>
    <property type="match status" value="1"/>
</dbReference>
<dbReference type="KEGG" id="mbq:K668_03890"/>
<dbReference type="Pfam" id="PF05175">
    <property type="entry name" value="MTS"/>
    <property type="match status" value="1"/>
</dbReference>
<evidence type="ECO:0000256" key="1">
    <source>
        <dbReference type="ARBA" id="ARBA00012771"/>
    </source>
</evidence>
<dbReference type="GO" id="GO:0102559">
    <property type="term" value="F:peptide chain release factor N(5)-glutamine methyltransferase activity"/>
    <property type="evidence" value="ECO:0007669"/>
    <property type="project" value="UniProtKB-EC"/>
</dbReference>
<dbReference type="EMBL" id="CP005933">
    <property type="protein sequence ID" value="AIA34348.1"/>
    <property type="molecule type" value="Genomic_DNA"/>
</dbReference>